<protein>
    <submittedName>
        <fullName evidence="5">Site-specific integrase</fullName>
    </submittedName>
</protein>
<keyword evidence="6" id="KW-1185">Reference proteome</keyword>
<dbReference type="PANTHER" id="PTHR30349">
    <property type="entry name" value="PHAGE INTEGRASE-RELATED"/>
    <property type="match status" value="1"/>
</dbReference>
<dbReference type="InterPro" id="IPR050090">
    <property type="entry name" value="Tyrosine_recombinase_XerCD"/>
</dbReference>
<dbReference type="RefSeq" id="WP_027202327.1">
    <property type="nucleotide sequence ID" value="NZ_CP069450.1"/>
</dbReference>
<dbReference type="CDD" id="cd01185">
    <property type="entry name" value="INTN1_C_like"/>
    <property type="match status" value="1"/>
</dbReference>
<dbReference type="Proteomes" id="UP000654720">
    <property type="component" value="Chromosome"/>
</dbReference>
<reference evidence="5 6" key="1">
    <citation type="submission" date="2021-02" db="EMBL/GenBank/DDBJ databases">
        <title>FDA dAtabase for Regulatory Grade micrObial Sequences (FDA-ARGOS): Supporting development and validation of Infectious Disease Dx tests.</title>
        <authorList>
            <person name="Carlson P."/>
            <person name="Fischbach M."/>
            <person name="Hastie J."/>
            <person name="Bilen M."/>
            <person name="Cheng A."/>
            <person name="Tallon L."/>
            <person name="Sadzewicz L."/>
            <person name="Zhao X."/>
            <person name="Boylan J."/>
            <person name="Ott S."/>
            <person name="Bowen H."/>
            <person name="Vavikolanu K."/>
            <person name="Mehta A."/>
            <person name="Aluvathingal J."/>
            <person name="Nadendla S."/>
            <person name="Yan Y."/>
            <person name="Sichtig H."/>
        </authorList>
    </citation>
    <scope>NUCLEOTIDE SEQUENCE [LARGE SCALE GENOMIC DNA]</scope>
    <source>
        <strain evidence="5 6">FDAARGOS_1229</strain>
    </source>
</reference>
<dbReference type="InterPro" id="IPR002104">
    <property type="entry name" value="Integrase_catalytic"/>
</dbReference>
<dbReference type="Gene3D" id="1.10.443.10">
    <property type="entry name" value="Intergrase catalytic core"/>
    <property type="match status" value="1"/>
</dbReference>
<sequence length="401" mass="46914">MTAGINILCYKSKTLANGEHPLMLRVCKDGKKKYISLGLSMAEQYWDFTKNKPKPNCPNKEYIETLIADKIKEYNEKVIEFKSENKEFTATTLIEKVAKPTKKKTVGEFFLEQIEQLRAAKRTGYAQSHYHVYNSLMRFNGHLDIYFSDIDIPWLKKYEEWQRGNGDAENSIGIRFRTLRVVYNHAIEENIVKEEYYPFRKFKVSRLHEVTAKRAIVKEEVMQIINYNYTGKDFYIHLAIDLFSFSYFMGGINFIDMAYLTHDNIMDTRLVYKRKKTRKLIKLPLLPKAIEIINKYKTEDSHFLFPILSTFHQTEVQQRNRIHKTIAKVNRRLKNIGKELGIDKKLTTYVARHSHATTLKRAGVSTSLICEALGHSSEKVTQIYLDSFENSQMDAAMQNLL</sequence>
<keyword evidence="3" id="KW-0233">DNA recombination</keyword>
<keyword evidence="2" id="KW-0238">DNA-binding</keyword>
<evidence type="ECO:0000256" key="1">
    <source>
        <dbReference type="ARBA" id="ARBA00008857"/>
    </source>
</evidence>
<name>A0ABX7H8P1_9BACT</name>
<comment type="similarity">
    <text evidence="1">Belongs to the 'phage' integrase family.</text>
</comment>
<gene>
    <name evidence="5" type="ORF">I6J59_03430</name>
</gene>
<dbReference type="InterPro" id="IPR025269">
    <property type="entry name" value="SAM-like_dom"/>
</dbReference>
<dbReference type="Pfam" id="PF00589">
    <property type="entry name" value="Phage_integrase"/>
    <property type="match status" value="1"/>
</dbReference>
<dbReference type="Pfam" id="PF13102">
    <property type="entry name" value="Phage_int_SAM_5"/>
    <property type="match status" value="1"/>
</dbReference>
<feature type="domain" description="Tyr recombinase" evidence="4">
    <location>
        <begin position="211"/>
        <end position="397"/>
    </location>
</feature>
<dbReference type="InterPro" id="IPR013762">
    <property type="entry name" value="Integrase-like_cat_sf"/>
</dbReference>
<dbReference type="InterPro" id="IPR035386">
    <property type="entry name" value="Arm-DNA-bind_5"/>
</dbReference>
<dbReference type="SUPFAM" id="SSF56349">
    <property type="entry name" value="DNA breaking-rejoining enzymes"/>
    <property type="match status" value="1"/>
</dbReference>
<dbReference type="Gene3D" id="1.10.150.130">
    <property type="match status" value="1"/>
</dbReference>
<dbReference type="EMBL" id="CP069450">
    <property type="protein sequence ID" value="QRO50695.1"/>
    <property type="molecule type" value="Genomic_DNA"/>
</dbReference>
<evidence type="ECO:0000313" key="6">
    <source>
        <dbReference type="Proteomes" id="UP000654720"/>
    </source>
</evidence>
<dbReference type="PANTHER" id="PTHR30349:SF64">
    <property type="entry name" value="PROPHAGE INTEGRASE INTD-RELATED"/>
    <property type="match status" value="1"/>
</dbReference>
<evidence type="ECO:0000256" key="2">
    <source>
        <dbReference type="ARBA" id="ARBA00023125"/>
    </source>
</evidence>
<accession>A0ABX7H8P1</accession>
<dbReference type="InterPro" id="IPR010998">
    <property type="entry name" value="Integrase_recombinase_N"/>
</dbReference>
<dbReference type="PROSITE" id="PS51898">
    <property type="entry name" value="TYR_RECOMBINASE"/>
    <property type="match status" value="1"/>
</dbReference>
<organism evidence="5 6">
    <name type="scientific">Butyricimonas virosa</name>
    <dbReference type="NCBI Taxonomy" id="544645"/>
    <lineage>
        <taxon>Bacteria</taxon>
        <taxon>Pseudomonadati</taxon>
        <taxon>Bacteroidota</taxon>
        <taxon>Bacteroidia</taxon>
        <taxon>Bacteroidales</taxon>
        <taxon>Odoribacteraceae</taxon>
        <taxon>Butyricimonas</taxon>
    </lineage>
</organism>
<evidence type="ECO:0000259" key="4">
    <source>
        <dbReference type="PROSITE" id="PS51898"/>
    </source>
</evidence>
<evidence type="ECO:0000313" key="5">
    <source>
        <dbReference type="EMBL" id="QRO50695.1"/>
    </source>
</evidence>
<dbReference type="InterPro" id="IPR011010">
    <property type="entry name" value="DNA_brk_join_enz"/>
</dbReference>
<evidence type="ECO:0000256" key="3">
    <source>
        <dbReference type="ARBA" id="ARBA00023172"/>
    </source>
</evidence>
<proteinExistence type="inferred from homology"/>
<dbReference type="Pfam" id="PF17293">
    <property type="entry name" value="Arm-DNA-bind_5"/>
    <property type="match status" value="1"/>
</dbReference>
<dbReference type="GeneID" id="93096477"/>